<feature type="signal peptide" evidence="1">
    <location>
        <begin position="1"/>
        <end position="24"/>
    </location>
</feature>
<keyword evidence="1" id="KW-0732">Signal</keyword>
<gene>
    <name evidence="2" type="ORF">H6P80_10695</name>
</gene>
<dbReference type="EMBL" id="JACJVJ010000002">
    <property type="protein sequence ID" value="MBC2778083.1"/>
    <property type="molecule type" value="Genomic_DNA"/>
</dbReference>
<evidence type="ECO:0000313" key="3">
    <source>
        <dbReference type="Proteomes" id="UP000564378"/>
    </source>
</evidence>
<dbReference type="InterPro" id="IPR010466">
    <property type="entry name" value="DUF1058"/>
</dbReference>
<proteinExistence type="predicted"/>
<dbReference type="Gene3D" id="2.30.30.40">
    <property type="entry name" value="SH3 Domains"/>
    <property type="match status" value="1"/>
</dbReference>
<comment type="caution">
    <text evidence="2">The sequence shown here is derived from an EMBL/GenBank/DDBJ whole genome shotgun (WGS) entry which is preliminary data.</text>
</comment>
<dbReference type="AlphaFoldDB" id="A0A842I079"/>
<keyword evidence="3" id="KW-1185">Reference proteome</keyword>
<name>A0A842I079_9SPHN</name>
<evidence type="ECO:0008006" key="4">
    <source>
        <dbReference type="Google" id="ProtNLM"/>
    </source>
</evidence>
<dbReference type="Pfam" id="PF06347">
    <property type="entry name" value="SH3_4"/>
    <property type="match status" value="2"/>
</dbReference>
<feature type="chain" id="PRO_5032536949" description="SH3-like domain-containing protein" evidence="1">
    <location>
        <begin position="25"/>
        <end position="162"/>
    </location>
</feature>
<evidence type="ECO:0000256" key="1">
    <source>
        <dbReference type="SAM" id="SignalP"/>
    </source>
</evidence>
<organism evidence="2 3">
    <name type="scientific">Parasphingopyxis marina</name>
    <dbReference type="NCBI Taxonomy" id="2761622"/>
    <lineage>
        <taxon>Bacteria</taxon>
        <taxon>Pseudomonadati</taxon>
        <taxon>Pseudomonadota</taxon>
        <taxon>Alphaproteobacteria</taxon>
        <taxon>Sphingomonadales</taxon>
        <taxon>Sphingomonadaceae</taxon>
        <taxon>Parasphingopyxis</taxon>
    </lineage>
</organism>
<accession>A0A842I079</accession>
<dbReference type="Proteomes" id="UP000564378">
    <property type="component" value="Unassembled WGS sequence"/>
</dbReference>
<protein>
    <recommendedName>
        <fullName evidence="4">SH3-like domain-containing protein</fullName>
    </recommendedName>
</protein>
<reference evidence="2 3" key="1">
    <citation type="submission" date="2020-08" db="EMBL/GenBank/DDBJ databases">
        <title>Draft genome sequence of Parasphingopyxis sp. GrpM-11.</title>
        <authorList>
            <person name="Oh J."/>
            <person name="Roh D.-H."/>
        </authorList>
    </citation>
    <scope>NUCLEOTIDE SEQUENCE [LARGE SCALE GENOMIC DNA]</scope>
    <source>
        <strain evidence="2 3">GrpM-11</strain>
    </source>
</reference>
<evidence type="ECO:0000313" key="2">
    <source>
        <dbReference type="EMBL" id="MBC2778083.1"/>
    </source>
</evidence>
<sequence length="162" mass="18071">MRRGLRFLTAIVALLSLTIPQSLAAQDRDPPYWASVAAGQARMRTGPGRNFPISWLYQREGLPVRVIEIYQNWRKVEDPEGVQGWMLVNLLSSERTAMIVGDVRPLREAPQAGAGIRYRAEPGVVGRISHCRNGWCEFDVHGRSGFVEVGHIYGVGADEQVD</sequence>